<dbReference type="InterPro" id="IPR001708">
    <property type="entry name" value="YidC/ALB3/OXA1/COX18"/>
</dbReference>
<sequence length="265" mass="28416">MLDPLKHVLSALLSHTHALLTHLGADPGGAVGWCLSIAAIVVVVRSLLLSITIHQVRNARRSALARPQLQEIAQRYKGRTDTESVRAMMEERRAVSAEHGVSRLGCLPVLLQVPLWIALYHLLSDVAAGSPVGSMDAEQVALFDRAQLFGTGLADSGMLGHGGLHLAVVLTLAAVAALVSFATQHLFVMPNTPTEGMPEAMQQATRMMPTLSAGGLLLTGTFVPVGLLVYWVASQVWTLGQSLVVWRWFPTPGSRAARRREAATD</sequence>
<dbReference type="AlphaFoldDB" id="A0A0U4CZ99"/>
<evidence type="ECO:0000256" key="2">
    <source>
        <dbReference type="ARBA" id="ARBA00010527"/>
    </source>
</evidence>
<dbReference type="GO" id="GO:0032977">
    <property type="term" value="F:membrane insertase activity"/>
    <property type="evidence" value="ECO:0007669"/>
    <property type="project" value="InterPro"/>
</dbReference>
<evidence type="ECO:0000256" key="4">
    <source>
        <dbReference type="ARBA" id="ARBA00022692"/>
    </source>
</evidence>
<gene>
    <name evidence="15" type="ORF">AERYTH_15200</name>
</gene>
<dbReference type="PATRIC" id="fig|2041.4.peg.3176"/>
<dbReference type="InterPro" id="IPR028055">
    <property type="entry name" value="YidC/Oxa/ALB_C"/>
</dbReference>
<comment type="subcellular location">
    <subcellularLocation>
        <location evidence="1 12">Membrane</location>
        <topology evidence="1 12">Multi-pass membrane protein</topology>
    </subcellularLocation>
</comment>
<feature type="transmembrane region" description="Helical" evidence="13">
    <location>
        <begin position="210"/>
        <end position="233"/>
    </location>
</feature>
<evidence type="ECO:0000256" key="5">
    <source>
        <dbReference type="ARBA" id="ARBA00022989"/>
    </source>
</evidence>
<evidence type="ECO:0000256" key="1">
    <source>
        <dbReference type="ARBA" id="ARBA00004141"/>
    </source>
</evidence>
<organism evidence="15 16">
    <name type="scientific">Aeromicrobium erythreum</name>
    <dbReference type="NCBI Taxonomy" id="2041"/>
    <lineage>
        <taxon>Bacteria</taxon>
        <taxon>Bacillati</taxon>
        <taxon>Actinomycetota</taxon>
        <taxon>Actinomycetes</taxon>
        <taxon>Propionibacteriales</taxon>
        <taxon>Nocardioidaceae</taxon>
        <taxon>Aeromicrobium</taxon>
    </lineage>
</organism>
<proteinExistence type="inferred from homology"/>
<comment type="similarity">
    <text evidence="2">Belongs to the OXA1/ALB3/YidC family. Type 1 subfamily.</text>
</comment>
<feature type="transmembrane region" description="Helical" evidence="13">
    <location>
        <begin position="101"/>
        <end position="123"/>
    </location>
</feature>
<dbReference type="Proteomes" id="UP000067689">
    <property type="component" value="Chromosome"/>
</dbReference>
<dbReference type="RefSeq" id="WP_067860422.1">
    <property type="nucleotide sequence ID" value="NZ_CP011502.1"/>
</dbReference>
<protein>
    <recommendedName>
        <fullName evidence="3">Membrane protein insertase YidC</fullName>
    </recommendedName>
    <alternativeName>
        <fullName evidence="11">Foldase YidC</fullName>
    </alternativeName>
    <alternativeName>
        <fullName evidence="10">Membrane integrase YidC</fullName>
    </alternativeName>
    <alternativeName>
        <fullName evidence="9">Membrane protein YidC</fullName>
    </alternativeName>
</protein>
<evidence type="ECO:0000256" key="10">
    <source>
        <dbReference type="ARBA" id="ARBA00033245"/>
    </source>
</evidence>
<accession>A0A0U4CZ99</accession>
<comment type="subunit">
    <text evidence="8">Interacts with the Sec translocase complex via SecD. Specifically interacts with transmembrane segments of nascent integral membrane proteins during membrane integration.</text>
</comment>
<dbReference type="GO" id="GO:0051205">
    <property type="term" value="P:protein insertion into membrane"/>
    <property type="evidence" value="ECO:0007669"/>
    <property type="project" value="TreeGrafter"/>
</dbReference>
<keyword evidence="16" id="KW-1185">Reference proteome</keyword>
<dbReference type="STRING" id="2041.AERYTH_15200"/>
<evidence type="ECO:0000256" key="13">
    <source>
        <dbReference type="SAM" id="Phobius"/>
    </source>
</evidence>
<dbReference type="PANTHER" id="PTHR12428">
    <property type="entry name" value="OXA1"/>
    <property type="match status" value="1"/>
</dbReference>
<evidence type="ECO:0000259" key="14">
    <source>
        <dbReference type="Pfam" id="PF02096"/>
    </source>
</evidence>
<name>A0A0U4CZ99_9ACTN</name>
<evidence type="ECO:0000256" key="7">
    <source>
        <dbReference type="ARBA" id="ARBA00025034"/>
    </source>
</evidence>
<evidence type="ECO:0000256" key="6">
    <source>
        <dbReference type="ARBA" id="ARBA00023136"/>
    </source>
</evidence>
<dbReference type="EMBL" id="CP011502">
    <property type="protein sequence ID" value="ALX05949.1"/>
    <property type="molecule type" value="Genomic_DNA"/>
</dbReference>
<dbReference type="PANTHER" id="PTHR12428:SF65">
    <property type="entry name" value="CYTOCHROME C OXIDASE ASSEMBLY PROTEIN COX18, MITOCHONDRIAL"/>
    <property type="match status" value="1"/>
</dbReference>
<evidence type="ECO:0000256" key="9">
    <source>
        <dbReference type="ARBA" id="ARBA00031538"/>
    </source>
</evidence>
<feature type="domain" description="Membrane insertase YidC/Oxa/ALB C-terminal" evidence="14">
    <location>
        <begin position="33"/>
        <end position="245"/>
    </location>
</feature>
<dbReference type="KEGG" id="aer:AERYTH_15200"/>
<evidence type="ECO:0000313" key="15">
    <source>
        <dbReference type="EMBL" id="ALX05949.1"/>
    </source>
</evidence>
<evidence type="ECO:0000256" key="3">
    <source>
        <dbReference type="ARBA" id="ARBA00015325"/>
    </source>
</evidence>
<evidence type="ECO:0000313" key="16">
    <source>
        <dbReference type="Proteomes" id="UP000067689"/>
    </source>
</evidence>
<dbReference type="OrthoDB" id="3771955at2"/>
<dbReference type="Pfam" id="PF02096">
    <property type="entry name" value="60KD_IMP"/>
    <property type="match status" value="1"/>
</dbReference>
<feature type="transmembrane region" description="Helical" evidence="13">
    <location>
        <begin position="30"/>
        <end position="51"/>
    </location>
</feature>
<keyword evidence="5 13" id="KW-1133">Transmembrane helix</keyword>
<keyword evidence="6 13" id="KW-0472">Membrane</keyword>
<dbReference type="GO" id="GO:0005886">
    <property type="term" value="C:plasma membrane"/>
    <property type="evidence" value="ECO:0007669"/>
    <property type="project" value="TreeGrafter"/>
</dbReference>
<keyword evidence="4 12" id="KW-0812">Transmembrane</keyword>
<evidence type="ECO:0000256" key="11">
    <source>
        <dbReference type="ARBA" id="ARBA00033342"/>
    </source>
</evidence>
<reference evidence="15 16" key="1">
    <citation type="journal article" date="1991" name="Int. J. Syst. Bacteriol.">
        <title>Description of the erythromycin-producing bacterium Arthrobacter sp. strain NRRL B-3381 as Aeromicrobium erythreum gen. nov., sp. nov.</title>
        <authorList>
            <person name="Miller E.S."/>
            <person name="Woese C.R."/>
            <person name="Brenner S."/>
        </authorList>
    </citation>
    <scope>NUCLEOTIDE SEQUENCE [LARGE SCALE GENOMIC DNA]</scope>
    <source>
        <strain evidence="15 16">AR18</strain>
    </source>
</reference>
<dbReference type="NCBIfam" id="TIGR03592">
    <property type="entry name" value="yidC_oxa1_cterm"/>
    <property type="match status" value="1"/>
</dbReference>
<feature type="transmembrane region" description="Helical" evidence="13">
    <location>
        <begin position="164"/>
        <end position="189"/>
    </location>
</feature>
<evidence type="ECO:0000256" key="8">
    <source>
        <dbReference type="ARBA" id="ARBA00026028"/>
    </source>
</evidence>
<evidence type="ECO:0000256" key="12">
    <source>
        <dbReference type="RuleBase" id="RU003945"/>
    </source>
</evidence>
<comment type="function">
    <text evidence="7">Required for the insertion and/or proper folding and/or complex formation of integral membrane proteins into the membrane. Involved in integration of membrane proteins that insert both dependently and independently of the Sec translocase complex, as well as at least some lipoproteins. Aids folding of multispanning membrane proteins.</text>
</comment>